<protein>
    <submittedName>
        <fullName evidence="1">Uncharacterized protein</fullName>
    </submittedName>
</protein>
<name>A0A955ICZ8_9BACT</name>
<evidence type="ECO:0000313" key="2">
    <source>
        <dbReference type="Proteomes" id="UP000760819"/>
    </source>
</evidence>
<sequence length="224" mass="26026">MRVAFENGHQKALLAIIEDVLFTAQCEYRYGEKSPVCISWLDEFRHVIANHLSIILSSPESEAVIKKCGENDTVTFQGSSYITTEKQLMCHVFVTLLHNEFHSLAHVYPSKENLRQLLPQQYAGQTVFLFVNRQPHQDYSEKIAFGDYTYPLVSILNEQQNCPDIYHWELFPNSNSTHGGMYYVMEQNYLSIWHLEDNSPHLMFICNSSQLMEQLVPKEKTRSN</sequence>
<gene>
    <name evidence="1" type="ORF">KC640_01800</name>
</gene>
<evidence type="ECO:0000313" key="1">
    <source>
        <dbReference type="EMBL" id="MCA9379138.1"/>
    </source>
</evidence>
<reference evidence="1" key="2">
    <citation type="journal article" date="2021" name="Microbiome">
        <title>Successional dynamics and alternative stable states in a saline activated sludge microbial community over 9 years.</title>
        <authorList>
            <person name="Wang Y."/>
            <person name="Ye J."/>
            <person name="Ju F."/>
            <person name="Liu L."/>
            <person name="Boyd J.A."/>
            <person name="Deng Y."/>
            <person name="Parks D.H."/>
            <person name="Jiang X."/>
            <person name="Yin X."/>
            <person name="Woodcroft B.J."/>
            <person name="Tyson G.W."/>
            <person name="Hugenholtz P."/>
            <person name="Polz M.F."/>
            <person name="Zhang T."/>
        </authorList>
    </citation>
    <scope>NUCLEOTIDE SEQUENCE</scope>
    <source>
        <strain evidence="1">HKST-UBA12</strain>
    </source>
</reference>
<accession>A0A955ICZ8</accession>
<dbReference type="Proteomes" id="UP000760819">
    <property type="component" value="Unassembled WGS sequence"/>
</dbReference>
<proteinExistence type="predicted"/>
<organism evidence="1 2">
    <name type="scientific">Candidatus Dojkabacteria bacterium</name>
    <dbReference type="NCBI Taxonomy" id="2099670"/>
    <lineage>
        <taxon>Bacteria</taxon>
        <taxon>Candidatus Dojkabacteria</taxon>
    </lineage>
</organism>
<dbReference type="AlphaFoldDB" id="A0A955ICZ8"/>
<dbReference type="EMBL" id="JAGQLI010000092">
    <property type="protein sequence ID" value="MCA9379138.1"/>
    <property type="molecule type" value="Genomic_DNA"/>
</dbReference>
<comment type="caution">
    <text evidence="1">The sequence shown here is derived from an EMBL/GenBank/DDBJ whole genome shotgun (WGS) entry which is preliminary data.</text>
</comment>
<reference evidence="1" key="1">
    <citation type="submission" date="2020-04" db="EMBL/GenBank/DDBJ databases">
        <authorList>
            <person name="Zhang T."/>
        </authorList>
    </citation>
    <scope>NUCLEOTIDE SEQUENCE</scope>
    <source>
        <strain evidence="1">HKST-UBA12</strain>
    </source>
</reference>